<reference evidence="2 4" key="1">
    <citation type="submission" date="2019-02" db="EMBL/GenBank/DDBJ databases">
        <title>Pedobacter sp. RP-3-8 sp. nov., isolated from Arctic soil.</title>
        <authorList>
            <person name="Dahal R.H."/>
        </authorList>
    </citation>
    <scope>NUCLEOTIDE SEQUENCE [LARGE SCALE GENOMIC DNA]</scope>
    <source>
        <strain evidence="2 4">RP-3-8</strain>
    </source>
</reference>
<dbReference type="EMBL" id="SJSM01000046">
    <property type="protein sequence ID" value="TCC81894.1"/>
    <property type="molecule type" value="Genomic_DNA"/>
</dbReference>
<dbReference type="Proteomes" id="UP000309594">
    <property type="component" value="Unassembled WGS sequence"/>
</dbReference>
<dbReference type="Proteomes" id="UP000291117">
    <property type="component" value="Unassembled WGS sequence"/>
</dbReference>
<feature type="compositionally biased region" description="Polar residues" evidence="1">
    <location>
        <begin position="1"/>
        <end position="12"/>
    </location>
</feature>
<evidence type="ECO:0000313" key="3">
    <source>
        <dbReference type="EMBL" id="TKC65027.1"/>
    </source>
</evidence>
<sequence length="61" mass="7209">MMKTFTSINNLDHSQHNQENPDKFEVKDAMFYESIKSQLDMLKRDPSEESISKILAYSRIK</sequence>
<name>A0A4R0M891_9SPHI</name>
<accession>A0A4U1GKW8</accession>
<feature type="compositionally biased region" description="Basic and acidic residues" evidence="1">
    <location>
        <begin position="13"/>
        <end position="23"/>
    </location>
</feature>
<evidence type="ECO:0000313" key="2">
    <source>
        <dbReference type="EMBL" id="TCC81894.1"/>
    </source>
</evidence>
<dbReference type="RefSeq" id="WP_131612990.1">
    <property type="nucleotide sequence ID" value="NZ_SJSM01000046.1"/>
</dbReference>
<gene>
    <name evidence="2" type="ORF">EZ444_26890</name>
    <name evidence="3" type="ORF">FBD94_00250</name>
</gene>
<evidence type="ECO:0000313" key="4">
    <source>
        <dbReference type="Proteomes" id="UP000291117"/>
    </source>
</evidence>
<proteinExistence type="predicted"/>
<dbReference type="OrthoDB" id="799469at2"/>
<evidence type="ECO:0000313" key="5">
    <source>
        <dbReference type="Proteomes" id="UP000309594"/>
    </source>
</evidence>
<organism evidence="2 4">
    <name type="scientific">Pedobacter hiemivivus</name>
    <dbReference type="NCBI Taxonomy" id="2530454"/>
    <lineage>
        <taxon>Bacteria</taxon>
        <taxon>Pseudomonadati</taxon>
        <taxon>Bacteroidota</taxon>
        <taxon>Sphingobacteriia</taxon>
        <taxon>Sphingobacteriales</taxon>
        <taxon>Sphingobacteriaceae</taxon>
        <taxon>Pedobacter</taxon>
    </lineage>
</organism>
<reference evidence="3 5" key="2">
    <citation type="submission" date="2019-04" db="EMBL/GenBank/DDBJ databases">
        <title>Pedobacter sp. RP-1-16 sp. nov., isolated from Arctic soil.</title>
        <authorList>
            <person name="Dahal R.H."/>
            <person name="Kim D.-U."/>
        </authorList>
    </citation>
    <scope>NUCLEOTIDE SEQUENCE [LARGE SCALE GENOMIC DNA]</scope>
    <source>
        <strain evidence="3 5">RP-1-16</strain>
    </source>
</reference>
<accession>A0A4R0M891</accession>
<protein>
    <submittedName>
        <fullName evidence="2">Uncharacterized protein</fullName>
    </submittedName>
</protein>
<evidence type="ECO:0000256" key="1">
    <source>
        <dbReference type="SAM" id="MobiDB-lite"/>
    </source>
</evidence>
<dbReference type="AlphaFoldDB" id="A0A4R0M891"/>
<feature type="region of interest" description="Disordered" evidence="1">
    <location>
        <begin position="1"/>
        <end position="23"/>
    </location>
</feature>
<dbReference type="EMBL" id="SWDX01000001">
    <property type="protein sequence ID" value="TKC65027.1"/>
    <property type="molecule type" value="Genomic_DNA"/>
</dbReference>
<comment type="caution">
    <text evidence="2">The sequence shown here is derived from an EMBL/GenBank/DDBJ whole genome shotgun (WGS) entry which is preliminary data.</text>
</comment>
<keyword evidence="4" id="KW-1185">Reference proteome</keyword>